<dbReference type="PROSITE" id="PS51725">
    <property type="entry name" value="ABM"/>
    <property type="match status" value="1"/>
</dbReference>
<dbReference type="Pfam" id="PF03992">
    <property type="entry name" value="ABM"/>
    <property type="match status" value="1"/>
</dbReference>
<evidence type="ECO:0000313" key="3">
    <source>
        <dbReference type="EMBL" id="KAK8787674.1"/>
    </source>
</evidence>
<dbReference type="EMBL" id="JARKHS020001566">
    <property type="protein sequence ID" value="KAK8787674.1"/>
    <property type="molecule type" value="Genomic_DNA"/>
</dbReference>
<dbReference type="Gene3D" id="1.10.238.10">
    <property type="entry name" value="EF-hand"/>
    <property type="match status" value="1"/>
</dbReference>
<dbReference type="SUPFAM" id="SSF54909">
    <property type="entry name" value="Dimeric alpha+beta barrel"/>
    <property type="match status" value="1"/>
</dbReference>
<dbReference type="SUPFAM" id="SSF47473">
    <property type="entry name" value="EF-hand"/>
    <property type="match status" value="1"/>
</dbReference>
<dbReference type="InterPro" id="IPR011008">
    <property type="entry name" value="Dimeric_a/b-barrel"/>
</dbReference>
<dbReference type="AlphaFoldDB" id="A0AAQ4FK64"/>
<dbReference type="PANTHER" id="PTHR12178:SF10">
    <property type="entry name" value="N-TERMINAL EF-HAND CALCIUM-BINDING PROTEIN 1-LIKE ISOFORM X1"/>
    <property type="match status" value="1"/>
</dbReference>
<keyword evidence="4" id="KW-1185">Reference proteome</keyword>
<comment type="caution">
    <text evidence="3">The sequence shown here is derived from an EMBL/GenBank/DDBJ whole genome shotgun (WGS) entry which is preliminary data.</text>
</comment>
<evidence type="ECO:0000259" key="2">
    <source>
        <dbReference type="PROSITE" id="PS51725"/>
    </source>
</evidence>
<dbReference type="Gene3D" id="3.30.70.100">
    <property type="match status" value="1"/>
</dbReference>
<dbReference type="GO" id="GO:0005737">
    <property type="term" value="C:cytoplasm"/>
    <property type="evidence" value="ECO:0007669"/>
    <property type="project" value="TreeGrafter"/>
</dbReference>
<evidence type="ECO:0000256" key="1">
    <source>
        <dbReference type="ARBA" id="ARBA00022837"/>
    </source>
</evidence>
<proteinExistence type="predicted"/>
<gene>
    <name evidence="3" type="ORF">V5799_022550</name>
</gene>
<name>A0AAQ4FK64_AMBAM</name>
<protein>
    <recommendedName>
        <fullName evidence="2">ABM domain-containing protein</fullName>
    </recommendedName>
</protein>
<organism evidence="3 4">
    <name type="scientific">Amblyomma americanum</name>
    <name type="common">Lone star tick</name>
    <dbReference type="NCBI Taxonomy" id="6943"/>
    <lineage>
        <taxon>Eukaryota</taxon>
        <taxon>Metazoa</taxon>
        <taxon>Ecdysozoa</taxon>
        <taxon>Arthropoda</taxon>
        <taxon>Chelicerata</taxon>
        <taxon>Arachnida</taxon>
        <taxon>Acari</taxon>
        <taxon>Parasitiformes</taxon>
        <taxon>Ixodida</taxon>
        <taxon>Ixodoidea</taxon>
        <taxon>Ixodidae</taxon>
        <taxon>Amblyomminae</taxon>
        <taxon>Amblyomma</taxon>
    </lineage>
</organism>
<sequence length="353" mass="40323">MADTTSPFLNLQKGTSVLLNVLNRADTNGDGVLAKEEFLNFFWDAVLTEDELCELFEEINVHKTGFIDAGELSSFVWRHMGNFPTLLASLEDLSVAVTKGLQQMEKFYDSSSIQDQFVSRFLVRETAFQLSKLTAAMEASQKRLQEEGIPLIDGSDSEDDDGKALRKPNCNFQAALGSQSLQVYKPCPSRLLPVRIRKQMVTQTSLHLEESSQDLSAQIKKLEAIVEKLANQPKFQKPQEDELDITEENLLFLVQQTMPVDEEQMEDYKESLKTYAEKTAATAGCLFVSVRFYKDINTYAVYEIWESEDTWNKHLRSNIYKTLQHQNIECLRKPEFLNTMEIPGSWWKAASEK</sequence>
<accession>A0AAQ4FK64</accession>
<dbReference type="InterPro" id="IPR011992">
    <property type="entry name" value="EF-hand-dom_pair"/>
</dbReference>
<reference evidence="3 4" key="1">
    <citation type="journal article" date="2023" name="Arcadia Sci">
        <title>De novo assembly of a long-read Amblyomma americanum tick genome.</title>
        <authorList>
            <person name="Chou S."/>
            <person name="Poskanzer K.E."/>
            <person name="Rollins M."/>
            <person name="Thuy-Boun P.S."/>
        </authorList>
    </citation>
    <scope>NUCLEOTIDE SEQUENCE [LARGE SCALE GENOMIC DNA]</scope>
    <source>
        <strain evidence="3">F_SG_1</strain>
        <tissue evidence="3">Salivary glands</tissue>
    </source>
</reference>
<evidence type="ECO:0000313" key="4">
    <source>
        <dbReference type="Proteomes" id="UP001321473"/>
    </source>
</evidence>
<dbReference type="PANTHER" id="PTHR12178">
    <property type="entry name" value="EF-HAND DOMAIN-CONTAINING PROTEIN"/>
    <property type="match status" value="1"/>
</dbReference>
<dbReference type="InterPro" id="IPR039862">
    <property type="entry name" value="NECAB1/2/3"/>
</dbReference>
<dbReference type="Proteomes" id="UP001321473">
    <property type="component" value="Unassembled WGS sequence"/>
</dbReference>
<dbReference type="GO" id="GO:0042984">
    <property type="term" value="P:regulation of amyloid precursor protein biosynthetic process"/>
    <property type="evidence" value="ECO:0007669"/>
    <property type="project" value="TreeGrafter"/>
</dbReference>
<dbReference type="InterPro" id="IPR007138">
    <property type="entry name" value="ABM_dom"/>
</dbReference>
<dbReference type="InterPro" id="IPR018247">
    <property type="entry name" value="EF_Hand_1_Ca_BS"/>
</dbReference>
<feature type="domain" description="ABM" evidence="2">
    <location>
        <begin position="252"/>
        <end position="340"/>
    </location>
</feature>
<keyword evidence="1" id="KW-0106">Calcium</keyword>
<dbReference type="PROSITE" id="PS00018">
    <property type="entry name" value="EF_HAND_1"/>
    <property type="match status" value="1"/>
</dbReference>